<evidence type="ECO:0000313" key="2">
    <source>
        <dbReference type="EMBL" id="RLJ68385.1"/>
    </source>
</evidence>
<sequence>MACASRKHHGRNEAATLGVQALAKGRPEPMHKPQHAKRATPPLETTRSP</sequence>
<keyword evidence="3" id="KW-1185">Reference proteome</keyword>
<feature type="region of interest" description="Disordered" evidence="1">
    <location>
        <begin position="1"/>
        <end position="49"/>
    </location>
</feature>
<reference evidence="2 3" key="1">
    <citation type="submission" date="2018-10" db="EMBL/GenBank/DDBJ databases">
        <title>Genomic Encyclopedia of Type Strains, Phase IV (KMG-IV): sequencing the most valuable type-strain genomes for metagenomic binning, comparative biology and taxonomic classification.</title>
        <authorList>
            <person name="Goeker M."/>
        </authorList>
    </citation>
    <scope>NUCLEOTIDE SEQUENCE [LARGE SCALE GENOMIC DNA]</scope>
    <source>
        <strain evidence="2 3">DSM 26916</strain>
    </source>
</reference>
<protein>
    <submittedName>
        <fullName evidence="2">Uncharacterized protein</fullName>
    </submittedName>
</protein>
<dbReference type="Proteomes" id="UP000268908">
    <property type="component" value="Unassembled WGS sequence"/>
</dbReference>
<comment type="caution">
    <text evidence="2">The sequence shown here is derived from an EMBL/GenBank/DDBJ whole genome shotgun (WGS) entry which is preliminary data.</text>
</comment>
<name>A0A497XM54_9PROT</name>
<evidence type="ECO:0000256" key="1">
    <source>
        <dbReference type="SAM" id="MobiDB-lite"/>
    </source>
</evidence>
<gene>
    <name evidence="2" type="ORF">DFR35_0945</name>
</gene>
<evidence type="ECO:0000313" key="3">
    <source>
        <dbReference type="Proteomes" id="UP000268908"/>
    </source>
</evidence>
<dbReference type="EMBL" id="RCCI01000004">
    <property type="protein sequence ID" value="RLJ68385.1"/>
    <property type="molecule type" value="Genomic_DNA"/>
</dbReference>
<dbReference type="AlphaFoldDB" id="A0A497XM54"/>
<feature type="compositionally biased region" description="Basic residues" evidence="1">
    <location>
        <begin position="1"/>
        <end position="10"/>
    </location>
</feature>
<proteinExistence type="predicted"/>
<accession>A0A497XM54</accession>
<organism evidence="2 3">
    <name type="scientific">Sulfurisoma sediminicola</name>
    <dbReference type="NCBI Taxonomy" id="1381557"/>
    <lineage>
        <taxon>Bacteria</taxon>
        <taxon>Pseudomonadati</taxon>
        <taxon>Pseudomonadota</taxon>
        <taxon>Betaproteobacteria</taxon>
        <taxon>Nitrosomonadales</taxon>
        <taxon>Sterolibacteriaceae</taxon>
        <taxon>Sulfurisoma</taxon>
    </lineage>
</organism>